<accession>A0A6P8J112</accession>
<sequence length="230" mass="26279">MSVLLSTPDKPIKETTVRDIFTTFIQLMYKIFREMEDVMFPTRETLRRFLPRVFKTMKNARCTVDCTEFRIQTSRNFAQQGNTYSQYKHSNTFKCLIAVTPNGGACFVSDLFEGDINDVQIFEESGILKHINPYDVILVDRGFAVQDLLNPLQARIMIPAFLKGRKNLSVAEELSTRKIAKARIHVERFNQRLKSFKILGKTIPLSLAPIATQMVVVACGLVNFQQTLCS</sequence>
<reference evidence="5" key="1">
    <citation type="submission" date="2025-08" db="UniProtKB">
        <authorList>
            <consortium name="RefSeq"/>
        </authorList>
    </citation>
    <scope>IDENTIFICATION</scope>
    <source>
        <tissue evidence="5">Tentacle</tissue>
    </source>
</reference>
<organism evidence="4 5">
    <name type="scientific">Actinia tenebrosa</name>
    <name type="common">Australian red waratah sea anemone</name>
    <dbReference type="NCBI Taxonomy" id="6105"/>
    <lineage>
        <taxon>Eukaryota</taxon>
        <taxon>Metazoa</taxon>
        <taxon>Cnidaria</taxon>
        <taxon>Anthozoa</taxon>
        <taxon>Hexacorallia</taxon>
        <taxon>Actiniaria</taxon>
        <taxon>Actiniidae</taxon>
        <taxon>Actinia</taxon>
    </lineage>
</organism>
<dbReference type="OrthoDB" id="5974581at2759"/>
<keyword evidence="4" id="KW-1185">Reference proteome</keyword>
<comment type="cofactor">
    <cofactor evidence="1">
        <name>a divalent metal cation</name>
        <dbReference type="ChEBI" id="CHEBI:60240"/>
    </cofactor>
</comment>
<dbReference type="InterPro" id="IPR027806">
    <property type="entry name" value="HARBI1_dom"/>
</dbReference>
<evidence type="ECO:0000256" key="1">
    <source>
        <dbReference type="ARBA" id="ARBA00001968"/>
    </source>
</evidence>
<dbReference type="KEGG" id="aten:116307468"/>
<dbReference type="InParanoid" id="A0A6P8J112"/>
<dbReference type="PANTHER" id="PTHR23080">
    <property type="entry name" value="THAP DOMAIN PROTEIN"/>
    <property type="match status" value="1"/>
</dbReference>
<dbReference type="Proteomes" id="UP000515163">
    <property type="component" value="Unplaced"/>
</dbReference>
<dbReference type="Pfam" id="PF13359">
    <property type="entry name" value="DDE_Tnp_4"/>
    <property type="match status" value="1"/>
</dbReference>
<evidence type="ECO:0000256" key="2">
    <source>
        <dbReference type="ARBA" id="ARBA00022723"/>
    </source>
</evidence>
<dbReference type="AlphaFoldDB" id="A0A6P8J112"/>
<keyword evidence="2" id="KW-0479">Metal-binding</keyword>
<protein>
    <submittedName>
        <fullName evidence="5">Uncharacterized protein LOC116307468</fullName>
    </submittedName>
</protein>
<evidence type="ECO:0000313" key="5">
    <source>
        <dbReference type="RefSeq" id="XP_031573596.1"/>
    </source>
</evidence>
<gene>
    <name evidence="5" type="primary">LOC116307468</name>
</gene>
<dbReference type="GeneID" id="116307468"/>
<dbReference type="PANTHER" id="PTHR23080:SF141">
    <property type="entry name" value="TRANSPOSASE HELIX-TURN-HELIX DOMAIN-CONTAINING PROTEIN"/>
    <property type="match status" value="1"/>
</dbReference>
<evidence type="ECO:0000313" key="4">
    <source>
        <dbReference type="Proteomes" id="UP000515163"/>
    </source>
</evidence>
<feature type="domain" description="DDE Tnp4" evidence="3">
    <location>
        <begin position="64"/>
        <end position="223"/>
    </location>
</feature>
<name>A0A6P8J112_ACTTE</name>
<proteinExistence type="predicted"/>
<dbReference type="GO" id="GO:0046872">
    <property type="term" value="F:metal ion binding"/>
    <property type="evidence" value="ECO:0007669"/>
    <property type="project" value="UniProtKB-KW"/>
</dbReference>
<evidence type="ECO:0000259" key="3">
    <source>
        <dbReference type="Pfam" id="PF13359"/>
    </source>
</evidence>
<dbReference type="RefSeq" id="XP_031573596.1">
    <property type="nucleotide sequence ID" value="XM_031717736.1"/>
</dbReference>